<accession>A0A835V5K3</accession>
<proteinExistence type="predicted"/>
<organism evidence="1 2">
    <name type="scientific">Vanilla planifolia</name>
    <name type="common">Vanilla</name>
    <dbReference type="NCBI Taxonomy" id="51239"/>
    <lineage>
        <taxon>Eukaryota</taxon>
        <taxon>Viridiplantae</taxon>
        <taxon>Streptophyta</taxon>
        <taxon>Embryophyta</taxon>
        <taxon>Tracheophyta</taxon>
        <taxon>Spermatophyta</taxon>
        <taxon>Magnoliopsida</taxon>
        <taxon>Liliopsida</taxon>
        <taxon>Asparagales</taxon>
        <taxon>Orchidaceae</taxon>
        <taxon>Vanilloideae</taxon>
        <taxon>Vanilleae</taxon>
        <taxon>Vanilla</taxon>
    </lineage>
</organism>
<reference evidence="1 2" key="1">
    <citation type="journal article" date="2020" name="Nat. Food">
        <title>A phased Vanilla planifolia genome enables genetic improvement of flavour and production.</title>
        <authorList>
            <person name="Hasing T."/>
            <person name="Tang H."/>
            <person name="Brym M."/>
            <person name="Khazi F."/>
            <person name="Huang T."/>
            <person name="Chambers A.H."/>
        </authorList>
    </citation>
    <scope>NUCLEOTIDE SEQUENCE [LARGE SCALE GENOMIC DNA]</scope>
    <source>
        <tissue evidence="1">Leaf</tissue>
    </source>
</reference>
<dbReference type="AlphaFoldDB" id="A0A835V5K3"/>
<comment type="caution">
    <text evidence="1">The sequence shown here is derived from an EMBL/GenBank/DDBJ whole genome shotgun (WGS) entry which is preliminary data.</text>
</comment>
<keyword evidence="2" id="KW-1185">Reference proteome</keyword>
<dbReference type="Proteomes" id="UP000636800">
    <property type="component" value="Chromosome 3"/>
</dbReference>
<evidence type="ECO:0000313" key="1">
    <source>
        <dbReference type="EMBL" id="KAG0488289.1"/>
    </source>
</evidence>
<evidence type="ECO:0000313" key="2">
    <source>
        <dbReference type="Proteomes" id="UP000636800"/>
    </source>
</evidence>
<sequence length="79" mass="9114">MRPRKRGRHFRPIGFSKELSPVASDKLNIGALLTNLAYLRFEPFRGGNFVKQKIYALQRPRRLGPLGVAIDRHIPAREF</sequence>
<protein>
    <submittedName>
        <fullName evidence="1">Uncharacterized protein</fullName>
    </submittedName>
</protein>
<gene>
    <name evidence="1" type="ORF">HPP92_007100</name>
</gene>
<dbReference type="EMBL" id="JADCNL010000003">
    <property type="protein sequence ID" value="KAG0488289.1"/>
    <property type="molecule type" value="Genomic_DNA"/>
</dbReference>
<dbReference type="OrthoDB" id="449252at2759"/>
<name>A0A835V5K3_VANPL</name>